<evidence type="ECO:0000256" key="1">
    <source>
        <dbReference type="ARBA" id="ARBA00010066"/>
    </source>
</evidence>
<dbReference type="FunFam" id="1.20.5.2950:FF:000001">
    <property type="entry name" value="V-type proton ATPase subunit G"/>
    <property type="match status" value="1"/>
</dbReference>
<dbReference type="GO" id="GO:0046961">
    <property type="term" value="F:proton-transporting ATPase activity, rotational mechanism"/>
    <property type="evidence" value="ECO:0007669"/>
    <property type="project" value="InterPro"/>
</dbReference>
<dbReference type="OrthoDB" id="250802at2759"/>
<feature type="region of interest" description="Disordered" evidence="7">
    <location>
        <begin position="1"/>
        <end position="32"/>
    </location>
</feature>
<evidence type="ECO:0000256" key="5">
    <source>
        <dbReference type="RuleBase" id="RU364019"/>
    </source>
</evidence>
<dbReference type="AlphaFoldDB" id="A0A319CQL9"/>
<dbReference type="Gene3D" id="1.20.5.2950">
    <property type="match status" value="1"/>
</dbReference>
<feature type="coiled-coil region" evidence="6">
    <location>
        <begin position="70"/>
        <end position="146"/>
    </location>
</feature>
<comment type="function">
    <text evidence="5">Subunit of the V1 complex of vacuolar(H+)-ATPase (V-ATPase), a multisubunit enzyme composed of a peripheral complex (V1) that hydrolyzes ATP and a membrane integral complex (V0) that translocates protons. V-ATPase is responsible for acidifying and maintaining the pH of intracellular compartments and in some cell types, is targeted to the plasma membrane, where it is responsible for acidifying the extracellular environment.</text>
</comment>
<dbReference type="Pfam" id="PF03179">
    <property type="entry name" value="V-ATPase_G"/>
    <property type="match status" value="1"/>
</dbReference>
<keyword evidence="6" id="KW-0175">Coiled coil</keyword>
<keyword evidence="9" id="KW-1185">Reference proteome</keyword>
<evidence type="ECO:0000313" key="9">
    <source>
        <dbReference type="Proteomes" id="UP000248340"/>
    </source>
</evidence>
<dbReference type="STRING" id="1448315.A0A319CQL9"/>
<protein>
    <recommendedName>
        <fullName evidence="5">V-type proton ATPase subunit G</fullName>
    </recommendedName>
</protein>
<dbReference type="EMBL" id="KZ821675">
    <property type="protein sequence ID" value="PYH86920.1"/>
    <property type="molecule type" value="Genomic_DNA"/>
</dbReference>
<dbReference type="NCBIfam" id="TIGR01147">
    <property type="entry name" value="V_ATP_synt_G"/>
    <property type="match status" value="1"/>
</dbReference>
<dbReference type="PANTHER" id="PTHR12713:SF11">
    <property type="entry name" value="V-TYPE PROTON ATPASE SUBUNIT G"/>
    <property type="match status" value="1"/>
</dbReference>
<comment type="similarity">
    <text evidence="1 5">Belongs to the V-ATPase G subunit family.</text>
</comment>
<evidence type="ECO:0000256" key="4">
    <source>
        <dbReference type="ARBA" id="ARBA00023065"/>
    </source>
</evidence>
<accession>A0A319CQL9</accession>
<organism evidence="8 9">
    <name type="scientific">Aspergillus uvarum CBS 121591</name>
    <dbReference type="NCBI Taxonomy" id="1448315"/>
    <lineage>
        <taxon>Eukaryota</taxon>
        <taxon>Fungi</taxon>
        <taxon>Dikarya</taxon>
        <taxon>Ascomycota</taxon>
        <taxon>Pezizomycotina</taxon>
        <taxon>Eurotiomycetes</taxon>
        <taxon>Eurotiomycetidae</taxon>
        <taxon>Eurotiales</taxon>
        <taxon>Aspergillaceae</taxon>
        <taxon>Aspergillus</taxon>
        <taxon>Aspergillus subgen. Circumdati</taxon>
    </lineage>
</organism>
<proteinExistence type="inferred from homology"/>
<gene>
    <name evidence="8" type="ORF">BO82DRAFT_428261</name>
</gene>
<keyword evidence="3 5" id="KW-0375">Hydrogen ion transport</keyword>
<dbReference type="GeneID" id="37143175"/>
<evidence type="ECO:0000313" key="8">
    <source>
        <dbReference type="EMBL" id="PYH86920.1"/>
    </source>
</evidence>
<reference evidence="8 9" key="1">
    <citation type="submission" date="2016-12" db="EMBL/GenBank/DDBJ databases">
        <title>The genomes of Aspergillus section Nigri reveals drivers in fungal speciation.</title>
        <authorList>
            <consortium name="DOE Joint Genome Institute"/>
            <person name="Vesth T.C."/>
            <person name="Nybo J."/>
            <person name="Theobald S."/>
            <person name="Brandl J."/>
            <person name="Frisvad J.C."/>
            <person name="Nielsen K.F."/>
            <person name="Lyhne E.K."/>
            <person name="Kogle M.E."/>
            <person name="Kuo A."/>
            <person name="Riley R."/>
            <person name="Clum A."/>
            <person name="Nolan M."/>
            <person name="Lipzen A."/>
            <person name="Salamov A."/>
            <person name="Henrissat B."/>
            <person name="Wiebenga A."/>
            <person name="De Vries R.P."/>
            <person name="Grigoriev I.V."/>
            <person name="Mortensen U.H."/>
            <person name="Andersen M.R."/>
            <person name="Baker S.E."/>
        </authorList>
    </citation>
    <scope>NUCLEOTIDE SEQUENCE [LARGE SCALE GENOMIC DNA]</scope>
    <source>
        <strain evidence="8 9">CBS 121591</strain>
    </source>
</reference>
<dbReference type="GO" id="GO:0000221">
    <property type="term" value="C:vacuolar proton-transporting V-type ATPase, V1 domain"/>
    <property type="evidence" value="ECO:0007669"/>
    <property type="project" value="TreeGrafter"/>
</dbReference>
<evidence type="ECO:0000256" key="2">
    <source>
        <dbReference type="ARBA" id="ARBA00022448"/>
    </source>
</evidence>
<dbReference type="InterPro" id="IPR005124">
    <property type="entry name" value="V-ATPase_G"/>
</dbReference>
<evidence type="ECO:0000256" key="3">
    <source>
        <dbReference type="ARBA" id="ARBA00022781"/>
    </source>
</evidence>
<name>A0A319CQL9_9EURO</name>
<dbReference type="GO" id="GO:0016887">
    <property type="term" value="F:ATP hydrolysis activity"/>
    <property type="evidence" value="ECO:0007669"/>
    <property type="project" value="TreeGrafter"/>
</dbReference>
<evidence type="ECO:0000256" key="7">
    <source>
        <dbReference type="SAM" id="MobiDB-lite"/>
    </source>
</evidence>
<sequence>MAVFRGRTPDRPRGSCVASGRSDGELSQAPHPIKISPSTQVASLPAYSDNPEALLERWCSAQNSAGIQTLLDAEREAQKIVQQAREYRTKRIRDAKAEAQKEIEEYRKQKEDEFKKFEAEHSSGYKKAEEDANKEAEVKLQEIKDAGSEKGSKVVEDLIHALIDVKPEASEKIVVKA</sequence>
<comment type="subunit">
    <text evidence="5">V-ATPase is a heteromultimeric enzyme made up of two complexes: the ATP-hydrolytic V1 complex and the proton translocation V0 complex.</text>
</comment>
<dbReference type="VEuPathDB" id="FungiDB:BO82DRAFT_428261"/>
<dbReference type="PANTHER" id="PTHR12713">
    <property type="entry name" value="VACUOLAR ATP SYNTHASE SUBUNIT G"/>
    <property type="match status" value="1"/>
</dbReference>
<evidence type="ECO:0000256" key="6">
    <source>
        <dbReference type="SAM" id="Coils"/>
    </source>
</evidence>
<keyword evidence="4 5" id="KW-0406">Ion transport</keyword>
<dbReference type="RefSeq" id="XP_025497120.1">
    <property type="nucleotide sequence ID" value="XM_025640433.1"/>
</dbReference>
<keyword evidence="2 5" id="KW-0813">Transport</keyword>
<dbReference type="Proteomes" id="UP000248340">
    <property type="component" value="Unassembled WGS sequence"/>
</dbReference>